<dbReference type="InterPro" id="IPR004134">
    <property type="entry name" value="Peptidase_C1B"/>
</dbReference>
<dbReference type="Gene3D" id="3.90.70.10">
    <property type="entry name" value="Cysteine proteinases"/>
    <property type="match status" value="1"/>
</dbReference>
<comment type="caution">
    <text evidence="11">The sequence shown here is derived from an EMBL/GenBank/DDBJ whole genome shotgun (WGS) entry which is preliminary data.</text>
</comment>
<comment type="catalytic activity">
    <reaction evidence="1 8">
        <text>Inactivates bleomycin B2 (a cytotoxic glycometallopeptide) by hydrolysis of a carboxyamide bond of beta-aminoalanine, but also shows general aminopeptidase activity. The specificity varies somewhat with source, but amino acid arylamides of Met, Leu and Ala are preferred.</text>
        <dbReference type="EC" id="3.4.22.40"/>
    </reaction>
</comment>
<evidence type="ECO:0000256" key="3">
    <source>
        <dbReference type="ARBA" id="ARBA00022670"/>
    </source>
</evidence>
<dbReference type="PANTHER" id="PTHR10363:SF2">
    <property type="entry name" value="BLEOMYCIN HYDROLASE"/>
    <property type="match status" value="1"/>
</dbReference>
<dbReference type="GO" id="GO:0043418">
    <property type="term" value="P:homocysteine catabolic process"/>
    <property type="evidence" value="ECO:0007669"/>
    <property type="project" value="TreeGrafter"/>
</dbReference>
<dbReference type="PIRSF" id="PIRSF005700">
    <property type="entry name" value="PepC"/>
    <property type="match status" value="1"/>
</dbReference>
<dbReference type="GO" id="GO:0009636">
    <property type="term" value="P:response to toxic substance"/>
    <property type="evidence" value="ECO:0007669"/>
    <property type="project" value="TreeGrafter"/>
</dbReference>
<dbReference type="SUPFAM" id="SSF54001">
    <property type="entry name" value="Cysteine proteinases"/>
    <property type="match status" value="1"/>
</dbReference>
<dbReference type="PANTHER" id="PTHR10363">
    <property type="entry name" value="BLEOMYCIN HYDROLASE"/>
    <property type="match status" value="1"/>
</dbReference>
<feature type="region of interest" description="Disordered" evidence="10">
    <location>
        <begin position="1"/>
        <end position="30"/>
    </location>
</feature>
<evidence type="ECO:0000256" key="2">
    <source>
        <dbReference type="ARBA" id="ARBA00022490"/>
    </source>
</evidence>
<dbReference type="Pfam" id="PF03051">
    <property type="entry name" value="Peptidase_C1_2"/>
    <property type="match status" value="1"/>
</dbReference>
<evidence type="ECO:0000256" key="9">
    <source>
        <dbReference type="PIRSR" id="PIRSR005700-1"/>
    </source>
</evidence>
<dbReference type="GO" id="GO:0070005">
    <property type="term" value="F:cysteine-type aminopeptidase activity"/>
    <property type="evidence" value="ECO:0007669"/>
    <property type="project" value="InterPro"/>
</dbReference>
<dbReference type="OrthoDB" id="2666448at2759"/>
<evidence type="ECO:0000256" key="1">
    <source>
        <dbReference type="ARBA" id="ARBA00000423"/>
    </source>
</evidence>
<dbReference type="GO" id="GO:0004197">
    <property type="term" value="F:cysteine-type endopeptidase activity"/>
    <property type="evidence" value="ECO:0007669"/>
    <property type="project" value="UniProtKB-EC"/>
</dbReference>
<proteinExistence type="inferred from homology"/>
<comment type="function">
    <text evidence="8">Has aminopeptidase activity, shortening substrate peptides sequentially by 1 amino acid. Has bleomycin hydrolase activity, which can protect the cell from the toxic effects of bleomycin. Has homocysteine-thiolactonase activity, protecting the cell against homocysteine toxicity.</text>
</comment>
<comment type="subunit">
    <text evidence="7">Homohexamer. Binds to nucleic acids. Binds single-stranded DNA and RNA with higher affinity than double-stranded DNA.</text>
</comment>
<gene>
    <name evidence="11" type="ORF">AGERDE_LOCUS3128</name>
</gene>
<evidence type="ECO:0000256" key="10">
    <source>
        <dbReference type="SAM" id="MobiDB-lite"/>
    </source>
</evidence>
<comment type="similarity">
    <text evidence="8">Belongs to the peptidase C1 family.</text>
</comment>
<evidence type="ECO:0000256" key="6">
    <source>
        <dbReference type="ARBA" id="ARBA00025347"/>
    </source>
</evidence>
<evidence type="ECO:0000256" key="4">
    <source>
        <dbReference type="ARBA" id="ARBA00022801"/>
    </source>
</evidence>
<dbReference type="EMBL" id="CAJVPL010000285">
    <property type="protein sequence ID" value="CAG8478867.1"/>
    <property type="molecule type" value="Genomic_DNA"/>
</dbReference>
<dbReference type="PROSITE" id="PS00139">
    <property type="entry name" value="THIOL_PROTEASE_CYS"/>
    <property type="match status" value="1"/>
</dbReference>
<comment type="function">
    <text evidence="6">The normal physiological role of the enzyme is unknown, but it is not essential for the viability of yeast cells. Has aminopeptidase activity, shortening substrate peptides sequentially by 1 amino acid. Has bleomycin hydrolase activity, which can protect the cell from the toxic effects of bleomycin. Has homocysteine-thiolactonase activity, protecting the cell against homocysteine toxicity. Acts as a repressor in the GAL4 regulatory system, but this does not require either the peptidase or nucleic acid-binding activities.</text>
</comment>
<keyword evidence="5 8" id="KW-0788">Thiol protease</keyword>
<accession>A0A9N8W6C5</accession>
<keyword evidence="3 8" id="KW-0645">Protease</keyword>
<feature type="active site" evidence="9">
    <location>
        <position position="438"/>
    </location>
</feature>
<dbReference type="EC" id="3.4.22.40" evidence="8"/>
<dbReference type="InterPro" id="IPR000169">
    <property type="entry name" value="Pept_cys_AS"/>
</dbReference>
<keyword evidence="8" id="KW-0496">Mitochondrion</keyword>
<evidence type="ECO:0000256" key="5">
    <source>
        <dbReference type="ARBA" id="ARBA00022807"/>
    </source>
</evidence>
<dbReference type="GO" id="GO:0006508">
    <property type="term" value="P:proteolysis"/>
    <property type="evidence" value="ECO:0007669"/>
    <property type="project" value="UniProtKB-KW"/>
</dbReference>
<evidence type="ECO:0000313" key="11">
    <source>
        <dbReference type="EMBL" id="CAG8478867.1"/>
    </source>
</evidence>
<evidence type="ECO:0000256" key="7">
    <source>
        <dbReference type="ARBA" id="ARBA00026080"/>
    </source>
</evidence>
<feature type="active site" evidence="9">
    <location>
        <position position="124"/>
    </location>
</feature>
<dbReference type="Proteomes" id="UP000789831">
    <property type="component" value="Unassembled WGS sequence"/>
</dbReference>
<comment type="subcellular location">
    <subcellularLocation>
        <location evidence="8">Mitochondrion</location>
    </subcellularLocation>
    <subcellularLocation>
        <location evidence="8">Cytoplasm</location>
    </subcellularLocation>
</comment>
<keyword evidence="12" id="KW-1185">Reference proteome</keyword>
<dbReference type="InterPro" id="IPR038765">
    <property type="entry name" value="Papain-like_cys_pep_sf"/>
</dbReference>
<evidence type="ECO:0000313" key="12">
    <source>
        <dbReference type="Proteomes" id="UP000789831"/>
    </source>
</evidence>
<keyword evidence="2 8" id="KW-0963">Cytoplasm</keyword>
<dbReference type="FunFam" id="3.90.70.10:FF:000021">
    <property type="entry name" value="Bleomycin hydrolase"/>
    <property type="match status" value="1"/>
</dbReference>
<protein>
    <recommendedName>
        <fullName evidence="8">Cysteine proteinase 1, mitochondrial</fullName>
        <ecNumber evidence="8">3.4.22.40</ecNumber>
    </recommendedName>
</protein>
<keyword evidence="4 8" id="KW-0378">Hydrolase</keyword>
<evidence type="ECO:0000256" key="8">
    <source>
        <dbReference type="PIRNR" id="PIRNR005700"/>
    </source>
</evidence>
<sequence>MGNIQSRFSGFRRTRSAGRGTSSKARKNKRSVSIYTNGANKFISEKIPNENTVSDACLTVEIIEKFSDEFNAEPKNRLALNAVTAEDMTKVLLSREVTINDTHVFSERIELEAKVTNQKSSGRCWLFAATNVMRLILMKKYNIDDLELSQPYLFFYDKLEKANFFLESMIGLAGEKSTDSRLLQYLLRDPVNDGGQWDMIINLLGKYGVVPKTAFPESFNSSNSYRVDTILTSKLREFAHQIRQLHARGHSSSSLRHEKIKMMEDVYRILAICLGEPPKRFDWSFRDREGKYHQFPNLTPKKFYEDVIGYNADGTFSLVNDPRNPYLRLYTVEYLGNVCDGYPIRYVNIPIDKMKKLAIQVLRSGKPVWFGADVGKFSHNTLGILDNKVYDFELAFNIKFGLNKEQRLRYCESLMTHAMVFTGVHLEHDKPIRWRVENSWGEDRGQKGYFVMSDDWFSEWVYQIVMEKNDAPKELVAVLDQDPITLPAWDPMGSLAKM</sequence>
<name>A0A9N8W6C5_9GLOM</name>
<dbReference type="AlphaFoldDB" id="A0A9N8W6C5"/>
<organism evidence="11 12">
    <name type="scientific">Ambispora gerdemannii</name>
    <dbReference type="NCBI Taxonomy" id="144530"/>
    <lineage>
        <taxon>Eukaryota</taxon>
        <taxon>Fungi</taxon>
        <taxon>Fungi incertae sedis</taxon>
        <taxon>Mucoromycota</taxon>
        <taxon>Glomeromycotina</taxon>
        <taxon>Glomeromycetes</taxon>
        <taxon>Archaeosporales</taxon>
        <taxon>Ambisporaceae</taxon>
        <taxon>Ambispora</taxon>
    </lineage>
</organism>
<dbReference type="CDD" id="cd00585">
    <property type="entry name" value="Peptidase_C1B"/>
    <property type="match status" value="1"/>
</dbReference>
<reference evidence="11" key="1">
    <citation type="submission" date="2021-06" db="EMBL/GenBank/DDBJ databases">
        <authorList>
            <person name="Kallberg Y."/>
            <person name="Tangrot J."/>
            <person name="Rosling A."/>
        </authorList>
    </citation>
    <scope>NUCLEOTIDE SEQUENCE</scope>
    <source>
        <strain evidence="11">MT106</strain>
    </source>
</reference>
<feature type="active site" evidence="9">
    <location>
        <position position="417"/>
    </location>
</feature>
<dbReference type="GO" id="GO:0005739">
    <property type="term" value="C:mitochondrion"/>
    <property type="evidence" value="ECO:0007669"/>
    <property type="project" value="UniProtKB-SubCell"/>
</dbReference>